<dbReference type="EMBL" id="PSQE01000003">
    <property type="protein sequence ID" value="RHN65244.1"/>
    <property type="molecule type" value="Genomic_DNA"/>
</dbReference>
<dbReference type="SUPFAM" id="SSF47762">
    <property type="entry name" value="PAH2 domain"/>
    <property type="match status" value="1"/>
</dbReference>
<dbReference type="PANTHER" id="PTHR12346">
    <property type="entry name" value="SIN3B-RELATED"/>
    <property type="match status" value="1"/>
</dbReference>
<dbReference type="InterPro" id="IPR003822">
    <property type="entry name" value="PAH"/>
</dbReference>
<dbReference type="PROSITE" id="PS51477">
    <property type="entry name" value="PAH"/>
    <property type="match status" value="1"/>
</dbReference>
<evidence type="ECO:0000313" key="6">
    <source>
        <dbReference type="Proteomes" id="UP000265566"/>
    </source>
</evidence>
<protein>
    <submittedName>
        <fullName evidence="5">Putative transcription regulator Others family</fullName>
    </submittedName>
</protein>
<dbReference type="GO" id="GO:0003714">
    <property type="term" value="F:transcription corepressor activity"/>
    <property type="evidence" value="ECO:0007669"/>
    <property type="project" value="InterPro"/>
</dbReference>
<evidence type="ECO:0000313" key="5">
    <source>
        <dbReference type="EMBL" id="RHN65244.1"/>
    </source>
</evidence>
<dbReference type="GO" id="GO:0005634">
    <property type="term" value="C:nucleus"/>
    <property type="evidence" value="ECO:0007669"/>
    <property type="project" value="UniProtKB-SubCell"/>
</dbReference>
<keyword evidence="2" id="KW-0678">Repressor</keyword>
<organism evidence="5 6">
    <name type="scientific">Medicago truncatula</name>
    <name type="common">Barrel medic</name>
    <name type="synonym">Medicago tribuloides</name>
    <dbReference type="NCBI Taxonomy" id="3880"/>
    <lineage>
        <taxon>Eukaryota</taxon>
        <taxon>Viridiplantae</taxon>
        <taxon>Streptophyta</taxon>
        <taxon>Embryophyta</taxon>
        <taxon>Tracheophyta</taxon>
        <taxon>Spermatophyta</taxon>
        <taxon>Magnoliopsida</taxon>
        <taxon>eudicotyledons</taxon>
        <taxon>Gunneridae</taxon>
        <taxon>Pentapetalae</taxon>
        <taxon>rosids</taxon>
        <taxon>fabids</taxon>
        <taxon>Fabales</taxon>
        <taxon>Fabaceae</taxon>
        <taxon>Papilionoideae</taxon>
        <taxon>50 kb inversion clade</taxon>
        <taxon>NPAAA clade</taxon>
        <taxon>Hologalegina</taxon>
        <taxon>IRL clade</taxon>
        <taxon>Trifolieae</taxon>
        <taxon>Medicago</taxon>
    </lineage>
</organism>
<comment type="caution">
    <text evidence="5">The sequence shown here is derived from an EMBL/GenBank/DDBJ whole genome shotgun (WGS) entry which is preliminary data.</text>
</comment>
<dbReference type="PANTHER" id="PTHR12346:SF0">
    <property type="entry name" value="SIN3A, ISOFORM G"/>
    <property type="match status" value="1"/>
</dbReference>
<keyword evidence="3 4" id="KW-0539">Nucleus</keyword>
<evidence type="ECO:0000256" key="2">
    <source>
        <dbReference type="ARBA" id="ARBA00022491"/>
    </source>
</evidence>
<gene>
    <name evidence="5" type="ORF">MtrunA17_Chr3g0077811</name>
</gene>
<reference evidence="6" key="1">
    <citation type="journal article" date="2018" name="Nat. Plants">
        <title>Whole-genome landscape of Medicago truncatula symbiotic genes.</title>
        <authorList>
            <person name="Pecrix Y."/>
            <person name="Staton S.E."/>
            <person name="Sallet E."/>
            <person name="Lelandais-Briere C."/>
            <person name="Moreau S."/>
            <person name="Carrere S."/>
            <person name="Blein T."/>
            <person name="Jardinaud M.F."/>
            <person name="Latrasse D."/>
            <person name="Zouine M."/>
            <person name="Zahm M."/>
            <person name="Kreplak J."/>
            <person name="Mayjonade B."/>
            <person name="Satge C."/>
            <person name="Perez M."/>
            <person name="Cauet S."/>
            <person name="Marande W."/>
            <person name="Chantry-Darmon C."/>
            <person name="Lopez-Roques C."/>
            <person name="Bouchez O."/>
            <person name="Berard A."/>
            <person name="Debelle F."/>
            <person name="Munos S."/>
            <person name="Bendahmane A."/>
            <person name="Berges H."/>
            <person name="Niebel A."/>
            <person name="Buitink J."/>
            <person name="Frugier F."/>
            <person name="Benhamed M."/>
            <person name="Crespi M."/>
            <person name="Gouzy J."/>
            <person name="Gamas P."/>
        </authorList>
    </citation>
    <scope>NUCLEOTIDE SEQUENCE [LARGE SCALE GENOMIC DNA]</scope>
    <source>
        <strain evidence="6">cv. Jemalong A17</strain>
    </source>
</reference>
<evidence type="ECO:0000256" key="1">
    <source>
        <dbReference type="ARBA" id="ARBA00004123"/>
    </source>
</evidence>
<dbReference type="Gene3D" id="1.20.1160.11">
    <property type="entry name" value="Paired amphipathic helix"/>
    <property type="match status" value="1"/>
</dbReference>
<accession>A0A396ILN2</accession>
<evidence type="ECO:0000256" key="3">
    <source>
        <dbReference type="ARBA" id="ARBA00023242"/>
    </source>
</evidence>
<comment type="subcellular location">
    <subcellularLocation>
        <location evidence="1 4">Nucleus</location>
    </subcellularLocation>
</comment>
<dbReference type="FunFam" id="1.20.1160.11:FF:000001">
    <property type="entry name" value="Paired amphipathic helix protein Sin3"/>
    <property type="match status" value="1"/>
</dbReference>
<evidence type="ECO:0000256" key="4">
    <source>
        <dbReference type="PROSITE-ProRule" id="PRU00810"/>
    </source>
</evidence>
<dbReference type="AlphaFoldDB" id="A0A396ILN2"/>
<name>A0A396ILN2_MEDTR</name>
<dbReference type="InterPro" id="IPR039774">
    <property type="entry name" value="Sin3-like"/>
</dbReference>
<dbReference type="InterPro" id="IPR036600">
    <property type="entry name" value="PAH_sf"/>
</dbReference>
<proteinExistence type="predicted"/>
<dbReference type="Pfam" id="PF02671">
    <property type="entry name" value="PAH"/>
    <property type="match status" value="1"/>
</dbReference>
<dbReference type="Gramene" id="rna13063">
    <property type="protein sequence ID" value="RHN65244.1"/>
    <property type="gene ID" value="gene13063"/>
</dbReference>
<sequence length="120" mass="13938">MIPFKMKNLSLGDALGLFSALKRKFGYEKGGKYESFLQIMKDFKAETIDARVVKLRVYELLDGHEDLILRFNTFLPAKYEIKLPLDRDDDDEEQDGRMTETNIEVLKKYRITPSVQLDTG</sequence>
<dbReference type="Proteomes" id="UP000265566">
    <property type="component" value="Chromosome 3"/>
</dbReference>